<evidence type="ECO:0000256" key="1">
    <source>
        <dbReference type="SAM" id="Coils"/>
    </source>
</evidence>
<dbReference type="OrthoDB" id="9994767at2759"/>
<dbReference type="EMBL" id="AMQN01020930">
    <property type="status" value="NOT_ANNOTATED_CDS"/>
    <property type="molecule type" value="Genomic_DNA"/>
</dbReference>
<reference evidence="6" key="1">
    <citation type="submission" date="2012-12" db="EMBL/GenBank/DDBJ databases">
        <authorList>
            <person name="Hellsten U."/>
            <person name="Grimwood J."/>
            <person name="Chapman J.A."/>
            <person name="Shapiro H."/>
            <person name="Aerts A."/>
            <person name="Otillar R.P."/>
            <person name="Terry A.Y."/>
            <person name="Boore J.L."/>
            <person name="Simakov O."/>
            <person name="Marletaz F."/>
            <person name="Cho S.-J."/>
            <person name="Edsinger-Gonzales E."/>
            <person name="Havlak P."/>
            <person name="Kuo D.-H."/>
            <person name="Larsson T."/>
            <person name="Lv J."/>
            <person name="Arendt D."/>
            <person name="Savage R."/>
            <person name="Osoegawa K."/>
            <person name="de Jong P."/>
            <person name="Lindberg D.R."/>
            <person name="Seaver E.C."/>
            <person name="Weisblat D.A."/>
            <person name="Putnam N.H."/>
            <person name="Grigoriev I.V."/>
            <person name="Rokhsar D.S."/>
        </authorList>
    </citation>
    <scope>NUCLEOTIDE SEQUENCE</scope>
    <source>
        <strain evidence="6">I ESC-2004</strain>
    </source>
</reference>
<dbReference type="AlphaFoldDB" id="R7V0R9"/>
<feature type="region of interest" description="Disordered" evidence="2">
    <location>
        <begin position="166"/>
        <end position="199"/>
    </location>
</feature>
<keyword evidence="1" id="KW-0175">Coiled coil</keyword>
<name>R7V0R9_CAPTE</name>
<accession>R7V0R9</accession>
<feature type="coiled-coil region" evidence="1">
    <location>
        <begin position="64"/>
        <end position="138"/>
    </location>
</feature>
<reference evidence="5" key="3">
    <citation type="submission" date="2015-06" db="UniProtKB">
        <authorList>
            <consortium name="EnsemblMetazoa"/>
        </authorList>
    </citation>
    <scope>IDENTIFICATION</scope>
</reference>
<evidence type="ECO:0000256" key="2">
    <source>
        <dbReference type="SAM" id="MobiDB-lite"/>
    </source>
</evidence>
<gene>
    <name evidence="4" type="ORF">CAPTEDRAFT_201353</name>
</gene>
<protein>
    <recommendedName>
        <fullName evidence="3">Coiled-coil domain-containing protein</fullName>
    </recommendedName>
</protein>
<feature type="domain" description="Coiled-coil" evidence="3">
    <location>
        <begin position="36"/>
        <end position="127"/>
    </location>
</feature>
<evidence type="ECO:0000313" key="5">
    <source>
        <dbReference type="EnsemblMetazoa" id="CapteP201353"/>
    </source>
</evidence>
<dbReference type="Proteomes" id="UP000014760">
    <property type="component" value="Unassembled WGS sequence"/>
</dbReference>
<reference evidence="4 6" key="2">
    <citation type="journal article" date="2013" name="Nature">
        <title>Insights into bilaterian evolution from three spiralian genomes.</title>
        <authorList>
            <person name="Simakov O."/>
            <person name="Marletaz F."/>
            <person name="Cho S.J."/>
            <person name="Edsinger-Gonzales E."/>
            <person name="Havlak P."/>
            <person name="Hellsten U."/>
            <person name="Kuo D.H."/>
            <person name="Larsson T."/>
            <person name="Lv J."/>
            <person name="Arendt D."/>
            <person name="Savage R."/>
            <person name="Osoegawa K."/>
            <person name="de Jong P."/>
            <person name="Grimwood J."/>
            <person name="Chapman J.A."/>
            <person name="Shapiro H."/>
            <person name="Aerts A."/>
            <person name="Otillar R.P."/>
            <person name="Terry A.Y."/>
            <person name="Boore J.L."/>
            <person name="Grigoriev I.V."/>
            <person name="Lindberg D.R."/>
            <person name="Seaver E.C."/>
            <person name="Weisblat D.A."/>
            <person name="Putnam N.H."/>
            <person name="Rokhsar D.S."/>
        </authorList>
    </citation>
    <scope>NUCLEOTIDE SEQUENCE</scope>
    <source>
        <strain evidence="4 6">I ESC-2004</strain>
    </source>
</reference>
<dbReference type="EMBL" id="AMQN01020931">
    <property type="status" value="NOT_ANNOTATED_CDS"/>
    <property type="molecule type" value="Genomic_DNA"/>
</dbReference>
<keyword evidence="6" id="KW-1185">Reference proteome</keyword>
<organism evidence="4">
    <name type="scientific">Capitella teleta</name>
    <name type="common">Polychaete worm</name>
    <dbReference type="NCBI Taxonomy" id="283909"/>
    <lineage>
        <taxon>Eukaryota</taxon>
        <taxon>Metazoa</taxon>
        <taxon>Spiralia</taxon>
        <taxon>Lophotrochozoa</taxon>
        <taxon>Annelida</taxon>
        <taxon>Polychaeta</taxon>
        <taxon>Sedentaria</taxon>
        <taxon>Scolecida</taxon>
        <taxon>Capitellidae</taxon>
        <taxon>Capitella</taxon>
    </lineage>
</organism>
<proteinExistence type="predicted"/>
<dbReference type="InterPro" id="IPR029311">
    <property type="entry name" value="CCDC50_N"/>
</dbReference>
<evidence type="ECO:0000313" key="6">
    <source>
        <dbReference type="Proteomes" id="UP000014760"/>
    </source>
</evidence>
<evidence type="ECO:0000259" key="3">
    <source>
        <dbReference type="Pfam" id="PF15295"/>
    </source>
</evidence>
<dbReference type="EMBL" id="KB297906">
    <property type="protein sequence ID" value="ELU09812.1"/>
    <property type="molecule type" value="Genomic_DNA"/>
</dbReference>
<feature type="region of interest" description="Disordered" evidence="2">
    <location>
        <begin position="214"/>
        <end position="273"/>
    </location>
</feature>
<dbReference type="EnsemblMetazoa" id="CapteT201353">
    <property type="protein sequence ID" value="CapteP201353"/>
    <property type="gene ID" value="CapteG201353"/>
</dbReference>
<evidence type="ECO:0000313" key="4">
    <source>
        <dbReference type="EMBL" id="ELU09812.1"/>
    </source>
</evidence>
<dbReference type="HOGENOM" id="CLU_1020276_0_0_1"/>
<dbReference type="Pfam" id="PF15295">
    <property type="entry name" value="CCDC50_N"/>
    <property type="match status" value="1"/>
</dbReference>
<sequence>MKTEHWLTDYKSRNVSLFTSHRFHFTLGGLIYAVGHKYDWNRKDRKTARTDVPLAKVVHSAEEERLQKERYEFLERQRELAEADALVAKQVQDDEMKTVSVNQIRAEADELLARNAHEEEIQRANREYEEKARRASEDALIASRVQQQMAAGDSHLTTDQVIKQRKPLHGHRPYLTCSHAPRSSPRKSPRPSPPHSSSAELSFLLDDLQPAASANVAKGKKKKGGDDSYADLDDVNNFTPVQGQRRSSKKSQRNSGGGSASIDDKKKSNCKQQ</sequence>